<protein>
    <recommendedName>
        <fullName evidence="2">Phage regulatory CII family protein</fullName>
    </recommendedName>
</protein>
<evidence type="ECO:0008006" key="2">
    <source>
        <dbReference type="Google" id="ProtNLM"/>
    </source>
</evidence>
<dbReference type="RefSeq" id="WP_054744846.1">
    <property type="nucleotide sequence ID" value="NZ_CP032664.1"/>
</dbReference>
<sequence>MYATNTVTHKAGQPHIAGALRQFANSENLTDIACRSNMRPQVLRNKLLLDQPHLLSIHELVKVTLASGNRAIVDGILLELDCAPSMPIEQMADDGETSLTDRALEIITNSAQLGSIAQDAKARRGVTERMRHEAVRRATRVMGELALFVHEVEERFQAIPVLSIAADVVQTMPTPGIA</sequence>
<dbReference type="GO" id="GO:0003677">
    <property type="term" value="F:DNA binding"/>
    <property type="evidence" value="ECO:0007669"/>
    <property type="project" value="InterPro"/>
</dbReference>
<dbReference type="InterPro" id="IPR009679">
    <property type="entry name" value="Phage_186_CII-like"/>
</dbReference>
<reference evidence="1" key="1">
    <citation type="submission" date="2018-09" db="EMBL/GenBank/DDBJ databases">
        <title>Genome sequencing and analysis.</title>
        <authorList>
            <person name="Huang Y.-T."/>
        </authorList>
    </citation>
    <scope>NUCLEOTIDE SEQUENCE</scope>
    <source>
        <strain evidence="1">HIDE</strain>
    </source>
</reference>
<organism evidence="1">
    <name type="scientific">Shewanella algae</name>
    <dbReference type="NCBI Taxonomy" id="38313"/>
    <lineage>
        <taxon>Bacteria</taxon>
        <taxon>Pseudomonadati</taxon>
        <taxon>Pseudomonadota</taxon>
        <taxon>Gammaproteobacteria</taxon>
        <taxon>Alteromonadales</taxon>
        <taxon>Shewanellaceae</taxon>
        <taxon>Shewanella</taxon>
    </lineage>
</organism>
<gene>
    <name evidence="1" type="ORF">D7032_07465</name>
</gene>
<dbReference type="Pfam" id="PF06892">
    <property type="entry name" value="Phage_CP76"/>
    <property type="match status" value="1"/>
</dbReference>
<dbReference type="EMBL" id="CP032664">
    <property type="protein sequence ID" value="QQO83108.1"/>
    <property type="molecule type" value="Genomic_DNA"/>
</dbReference>
<evidence type="ECO:0000313" key="1">
    <source>
        <dbReference type="EMBL" id="QQO83108.1"/>
    </source>
</evidence>
<name>A0A7T8IPD0_9GAMM</name>
<accession>A0A7T8IPD0</accession>
<proteinExistence type="predicted"/>
<dbReference type="AlphaFoldDB" id="A0A7T8IPD0"/>